<evidence type="ECO:0000313" key="5">
    <source>
        <dbReference type="Proteomes" id="UP000245535"/>
    </source>
</evidence>
<evidence type="ECO:0000256" key="1">
    <source>
        <dbReference type="ARBA" id="ARBA00022679"/>
    </source>
</evidence>
<dbReference type="InterPro" id="IPR011611">
    <property type="entry name" value="PfkB_dom"/>
</dbReference>
<dbReference type="GO" id="GO:0016773">
    <property type="term" value="F:phosphotransferase activity, alcohol group as acceptor"/>
    <property type="evidence" value="ECO:0007669"/>
    <property type="project" value="InterPro"/>
</dbReference>
<dbReference type="InterPro" id="IPR011913">
    <property type="entry name" value="RfaE_dom_I"/>
</dbReference>
<keyword evidence="5" id="KW-1185">Reference proteome</keyword>
<evidence type="ECO:0000259" key="3">
    <source>
        <dbReference type="Pfam" id="PF00294"/>
    </source>
</evidence>
<keyword evidence="1" id="KW-0808">Transferase</keyword>
<dbReference type="Gene3D" id="3.40.1190.20">
    <property type="match status" value="1"/>
</dbReference>
<dbReference type="EMBL" id="QGDO01000001">
    <property type="protein sequence ID" value="PWJ43979.1"/>
    <property type="molecule type" value="Genomic_DNA"/>
</dbReference>
<organism evidence="4 5">
    <name type="scientific">Sediminitomix flava</name>
    <dbReference type="NCBI Taxonomy" id="379075"/>
    <lineage>
        <taxon>Bacteria</taxon>
        <taxon>Pseudomonadati</taxon>
        <taxon>Bacteroidota</taxon>
        <taxon>Cytophagia</taxon>
        <taxon>Cytophagales</taxon>
        <taxon>Flammeovirgaceae</taxon>
        <taxon>Sediminitomix</taxon>
    </lineage>
</organism>
<proteinExistence type="predicted"/>
<evidence type="ECO:0000313" key="4">
    <source>
        <dbReference type="EMBL" id="PWJ43979.1"/>
    </source>
</evidence>
<feature type="domain" description="Carbohydrate kinase PfkB" evidence="3">
    <location>
        <begin position="14"/>
        <end position="312"/>
    </location>
</feature>
<reference evidence="4 5" key="1">
    <citation type="submission" date="2018-03" db="EMBL/GenBank/DDBJ databases">
        <title>Genomic Encyclopedia of Archaeal and Bacterial Type Strains, Phase II (KMG-II): from individual species to whole genera.</title>
        <authorList>
            <person name="Goeker M."/>
        </authorList>
    </citation>
    <scope>NUCLEOTIDE SEQUENCE [LARGE SCALE GENOMIC DNA]</scope>
    <source>
        <strain evidence="4 5">DSM 28229</strain>
    </source>
</reference>
<name>A0A315ZFP8_SEDFL</name>
<dbReference type="PROSITE" id="PS00583">
    <property type="entry name" value="PFKB_KINASES_1"/>
    <property type="match status" value="1"/>
</dbReference>
<dbReference type="GO" id="GO:0033785">
    <property type="term" value="F:heptose 7-phosphate kinase activity"/>
    <property type="evidence" value="ECO:0007669"/>
    <property type="project" value="TreeGrafter"/>
</dbReference>
<dbReference type="Pfam" id="PF00294">
    <property type="entry name" value="PfkB"/>
    <property type="match status" value="1"/>
</dbReference>
<dbReference type="PANTHER" id="PTHR46969">
    <property type="entry name" value="BIFUNCTIONAL PROTEIN HLDE"/>
    <property type="match status" value="1"/>
</dbReference>
<sequence length="328" mass="35788">MTVSEYFEAFNQLNVLIVGDVMIDSYLWGKVSRISPEAPVPVVNAEKRENRLGGAANVARNIKALGANPILCAIVGEDEDGRILSQLLEEDGMSSEGIIQSADRITTVKHRILAGSQQMLRLDQEMSHQISDGESESLIAQLKKIVASKKIDIIIFEDYDKGVLHENLIQEIIAFAKEENIPTTVDPKKRNFLSYGGATLFKPNLKELMEGLNYQPTSDVLADVKSATKALKNEMNVDSAMITLSEHGVYITDFENEYHIPAHRREIADVSGAGDTVISIASACLALGMSVDKVAEIANLGGGLVCEHLGVVPIEKDRLEEEATKILG</sequence>
<dbReference type="GO" id="GO:0005829">
    <property type="term" value="C:cytosol"/>
    <property type="evidence" value="ECO:0007669"/>
    <property type="project" value="TreeGrafter"/>
</dbReference>
<evidence type="ECO:0000256" key="2">
    <source>
        <dbReference type="ARBA" id="ARBA00022777"/>
    </source>
</evidence>
<dbReference type="SUPFAM" id="SSF53613">
    <property type="entry name" value="Ribokinase-like"/>
    <property type="match status" value="1"/>
</dbReference>
<dbReference type="InterPro" id="IPR029056">
    <property type="entry name" value="Ribokinase-like"/>
</dbReference>
<accession>A0A315ZFP8</accession>
<dbReference type="CDD" id="cd01172">
    <property type="entry name" value="RfaE_like"/>
    <property type="match status" value="1"/>
</dbReference>
<comment type="caution">
    <text evidence="4">The sequence shown here is derived from an EMBL/GenBank/DDBJ whole genome shotgun (WGS) entry which is preliminary data.</text>
</comment>
<dbReference type="GO" id="GO:0033786">
    <property type="term" value="F:heptose-1-phosphate adenylyltransferase activity"/>
    <property type="evidence" value="ECO:0007669"/>
    <property type="project" value="TreeGrafter"/>
</dbReference>
<dbReference type="InterPro" id="IPR002173">
    <property type="entry name" value="Carboh/pur_kinase_PfkB_CS"/>
</dbReference>
<dbReference type="Proteomes" id="UP000245535">
    <property type="component" value="Unassembled WGS sequence"/>
</dbReference>
<dbReference type="PANTHER" id="PTHR46969:SF1">
    <property type="entry name" value="BIFUNCTIONAL PROTEIN HLDE"/>
    <property type="match status" value="1"/>
</dbReference>
<protein>
    <submittedName>
        <fullName evidence="4">RfaE bifunctional protein kinase chain/domain</fullName>
    </submittedName>
</protein>
<keyword evidence="2 4" id="KW-0418">Kinase</keyword>
<dbReference type="AlphaFoldDB" id="A0A315ZFP8"/>
<gene>
    <name evidence="4" type="ORF">BC781_101329</name>
</gene>
<dbReference type="OrthoDB" id="9802794at2"/>
<dbReference type="RefSeq" id="WP_109615503.1">
    <property type="nucleotide sequence ID" value="NZ_QGDO01000001.1"/>
</dbReference>